<comment type="caution">
    <text evidence="1">The sequence shown here is derived from an EMBL/GenBank/DDBJ whole genome shotgun (WGS) entry which is preliminary data.</text>
</comment>
<dbReference type="EMBL" id="JADBGQ010000049">
    <property type="protein sequence ID" value="KAG5374050.1"/>
    <property type="molecule type" value="Genomic_DNA"/>
</dbReference>
<gene>
    <name evidence="1" type="primary">SC179g500150.1_BraROA</name>
    <name evidence="1" type="ORF">IGI04_042613</name>
</gene>
<sequence>MVECANLGRGRQRIALKRRRQKRLLREEDKRRSWRQDRLSMSCVSCKEEAIVTLYLNRYKGRARFIRTWFQLPPKHKLTPMPFQAKKKLHGPAGCSTSSRRRCAHPWCPGAVLGRSTLSHVRPEERRPLEACPRRTFQEESFLLGSCGGDSNMVKGGVFGMVHMMCSLFIINLSKRGRLYPLGMVAGVYVDTQGEWSSPKSRGDWLIEAHFKLGPILNLGLRSKREEEGHSTRRVRCLENWLRYLLNGMMMWWRFKHQVQRRWRYTSSDTSNSPTTKNVKTKVFCHCISSLGHSLVYRKCSMGHYAIRRVTCEALYGDLNTLVPGIRKRAAHKTKTITTVCSWPDRSLQRLLRRTINRAKSVACLGKRLFRAVLASEEEGSP</sequence>
<reference evidence="1 2" key="1">
    <citation type="submission" date="2021-03" db="EMBL/GenBank/DDBJ databases">
        <authorList>
            <person name="King G.J."/>
            <person name="Bancroft I."/>
            <person name="Baten A."/>
            <person name="Bloomfield J."/>
            <person name="Borpatragohain P."/>
            <person name="He Z."/>
            <person name="Irish N."/>
            <person name="Irwin J."/>
            <person name="Liu K."/>
            <person name="Mauleon R.P."/>
            <person name="Moore J."/>
            <person name="Morris R."/>
            <person name="Ostergaard L."/>
            <person name="Wang B."/>
            <person name="Wells R."/>
        </authorList>
    </citation>
    <scope>NUCLEOTIDE SEQUENCE [LARGE SCALE GENOMIC DNA]</scope>
    <source>
        <strain evidence="1">R-o-18</strain>
        <tissue evidence="1">Leaf</tissue>
    </source>
</reference>
<proteinExistence type="predicted"/>
<organism evidence="1 2">
    <name type="scientific">Brassica rapa subsp. trilocularis</name>
    <dbReference type="NCBI Taxonomy" id="1813537"/>
    <lineage>
        <taxon>Eukaryota</taxon>
        <taxon>Viridiplantae</taxon>
        <taxon>Streptophyta</taxon>
        <taxon>Embryophyta</taxon>
        <taxon>Tracheophyta</taxon>
        <taxon>Spermatophyta</taxon>
        <taxon>Magnoliopsida</taxon>
        <taxon>eudicotyledons</taxon>
        <taxon>Gunneridae</taxon>
        <taxon>Pentapetalae</taxon>
        <taxon>rosids</taxon>
        <taxon>malvids</taxon>
        <taxon>Brassicales</taxon>
        <taxon>Brassicaceae</taxon>
        <taxon>Brassiceae</taxon>
        <taxon>Brassica</taxon>
    </lineage>
</organism>
<accession>A0ABQ7KKL3</accession>
<keyword evidence="2" id="KW-1185">Reference proteome</keyword>
<protein>
    <submittedName>
        <fullName evidence="1">Uncharacterized protein</fullName>
    </submittedName>
</protein>
<name>A0ABQ7KKL3_BRACM</name>
<evidence type="ECO:0000313" key="1">
    <source>
        <dbReference type="EMBL" id="KAG5374050.1"/>
    </source>
</evidence>
<evidence type="ECO:0000313" key="2">
    <source>
        <dbReference type="Proteomes" id="UP000823674"/>
    </source>
</evidence>
<dbReference type="Proteomes" id="UP000823674">
    <property type="component" value="Unassembled WGS sequence"/>
</dbReference>